<comment type="caution">
    <text evidence="2">The sequence shown here is derived from an EMBL/GenBank/DDBJ whole genome shotgun (WGS) entry which is preliminary data.</text>
</comment>
<feature type="compositionally biased region" description="Basic and acidic residues" evidence="1">
    <location>
        <begin position="530"/>
        <end position="540"/>
    </location>
</feature>
<accession>A0A5C6NLH2</accession>
<gene>
    <name evidence="2" type="ORF">D4764_02G0000010</name>
</gene>
<dbReference type="AlphaFoldDB" id="A0A5C6NLH2"/>
<protein>
    <submittedName>
        <fullName evidence="2">Uncharacterized protein</fullName>
    </submittedName>
</protein>
<dbReference type="Proteomes" id="UP000324091">
    <property type="component" value="Chromosome 2"/>
</dbReference>
<evidence type="ECO:0000256" key="1">
    <source>
        <dbReference type="SAM" id="MobiDB-lite"/>
    </source>
</evidence>
<sequence>MESSTNWRGFQEKNYPGEHLTLEELRNRRAENGYIYSTMPDYPRPQFHLFYVKHDTNRVGLEGIHADKGFRSGIRSGSEDPCLWWSMVVTPKDIQSAEDRMLEETYPDRTEEQRLMQPRFLADFATSAAFRETSRLGSFRFTFTLREVLDAYGEQFCDGKKPVMRVYKTTMYKKEIMYAVLVHSPKLNGEFSHFPLLTDDASPVCGYNKEAGHMIWKAEAMCDTHRYRLMRADTENRMTAEPWNEFPKYFVWDNVTLAFHVGDEGGGGTQRTRRQPSRAAEGAGNRGVPPGDTELEPPSGRHEAGAALGRDTELEPPSGRRHEAGAALRETRSWSRPPGDTKLERPSGRHGAGAALQETRSWSRPPGDTELEPPSGRHGAGAALQETRSWSRPPGDTELEPPSGRHGAGAALRETRSWSRPPGDTELEPPSRRHGAGAALRETRSWSRPPGDTELEPPSGRHGAGAALRETRSWSRPPGDTELEPPSGDTELEPPSGRHGAGAALRETRSWSVPPGDTELEPPSRRHGAGAHDEGDKQTP</sequence>
<proteinExistence type="predicted"/>
<feature type="region of interest" description="Disordered" evidence="1">
    <location>
        <begin position="262"/>
        <end position="540"/>
    </location>
</feature>
<evidence type="ECO:0000313" key="3">
    <source>
        <dbReference type="Proteomes" id="UP000324091"/>
    </source>
</evidence>
<reference evidence="2 3" key="1">
    <citation type="submission" date="2019-04" db="EMBL/GenBank/DDBJ databases">
        <title>Chromosome genome assembly for Takifugu flavidus.</title>
        <authorList>
            <person name="Xiao S."/>
        </authorList>
    </citation>
    <scope>NUCLEOTIDE SEQUENCE [LARGE SCALE GENOMIC DNA]</scope>
    <source>
        <strain evidence="2">HTHZ2018</strain>
        <tissue evidence="2">Muscle</tissue>
    </source>
</reference>
<feature type="compositionally biased region" description="Basic and acidic residues" evidence="1">
    <location>
        <begin position="299"/>
        <end position="347"/>
    </location>
</feature>
<keyword evidence="3" id="KW-1185">Reference proteome</keyword>
<organism evidence="2 3">
    <name type="scientific">Takifugu flavidus</name>
    <name type="common">sansaifugu</name>
    <dbReference type="NCBI Taxonomy" id="433684"/>
    <lineage>
        <taxon>Eukaryota</taxon>
        <taxon>Metazoa</taxon>
        <taxon>Chordata</taxon>
        <taxon>Craniata</taxon>
        <taxon>Vertebrata</taxon>
        <taxon>Euteleostomi</taxon>
        <taxon>Actinopterygii</taxon>
        <taxon>Neopterygii</taxon>
        <taxon>Teleostei</taxon>
        <taxon>Neoteleostei</taxon>
        <taxon>Acanthomorphata</taxon>
        <taxon>Eupercaria</taxon>
        <taxon>Tetraodontiformes</taxon>
        <taxon>Tetradontoidea</taxon>
        <taxon>Tetraodontidae</taxon>
        <taxon>Takifugu</taxon>
    </lineage>
</organism>
<name>A0A5C6NLH2_9TELE</name>
<evidence type="ECO:0000313" key="2">
    <source>
        <dbReference type="EMBL" id="TWW66960.1"/>
    </source>
</evidence>
<dbReference type="EMBL" id="RHFK02000012">
    <property type="protein sequence ID" value="TWW66960.1"/>
    <property type="molecule type" value="Genomic_DNA"/>
</dbReference>